<dbReference type="Proteomes" id="UP001500151">
    <property type="component" value="Unassembled WGS sequence"/>
</dbReference>
<proteinExistence type="inferred from homology"/>
<feature type="transmembrane region" description="Helical" evidence="7">
    <location>
        <begin position="27"/>
        <end position="49"/>
    </location>
</feature>
<keyword evidence="6 7" id="KW-0472">Membrane</keyword>
<evidence type="ECO:0000256" key="7">
    <source>
        <dbReference type="RuleBase" id="RU363032"/>
    </source>
</evidence>
<reference evidence="9 10" key="1">
    <citation type="journal article" date="2019" name="Int. J. Syst. Evol. Microbiol.">
        <title>The Global Catalogue of Microorganisms (GCM) 10K type strain sequencing project: providing services to taxonomists for standard genome sequencing and annotation.</title>
        <authorList>
            <consortium name="The Broad Institute Genomics Platform"/>
            <consortium name="The Broad Institute Genome Sequencing Center for Infectious Disease"/>
            <person name="Wu L."/>
            <person name="Ma J."/>
        </authorList>
    </citation>
    <scope>NUCLEOTIDE SEQUENCE [LARGE SCALE GENOMIC DNA]</scope>
    <source>
        <strain evidence="9 10">JCM 4524</strain>
    </source>
</reference>
<dbReference type="CDD" id="cd06261">
    <property type="entry name" value="TM_PBP2"/>
    <property type="match status" value="1"/>
</dbReference>
<comment type="caution">
    <text evidence="9">The sequence shown here is derived from an EMBL/GenBank/DDBJ whole genome shotgun (WGS) entry which is preliminary data.</text>
</comment>
<dbReference type="Pfam" id="PF00528">
    <property type="entry name" value="BPD_transp_1"/>
    <property type="match status" value="1"/>
</dbReference>
<evidence type="ECO:0000256" key="1">
    <source>
        <dbReference type="ARBA" id="ARBA00004651"/>
    </source>
</evidence>
<feature type="transmembrane region" description="Helical" evidence="7">
    <location>
        <begin position="87"/>
        <end position="110"/>
    </location>
</feature>
<dbReference type="EMBL" id="BAAASJ010000036">
    <property type="protein sequence ID" value="GAA2638641.1"/>
    <property type="molecule type" value="Genomic_DNA"/>
</dbReference>
<feature type="domain" description="ABC transmembrane type-1" evidence="8">
    <location>
        <begin position="87"/>
        <end position="278"/>
    </location>
</feature>
<keyword evidence="3" id="KW-1003">Cell membrane</keyword>
<dbReference type="SUPFAM" id="SSF161098">
    <property type="entry name" value="MetI-like"/>
    <property type="match status" value="1"/>
</dbReference>
<feature type="transmembrane region" description="Helical" evidence="7">
    <location>
        <begin position="199"/>
        <end position="224"/>
    </location>
</feature>
<feature type="transmembrane region" description="Helical" evidence="7">
    <location>
        <begin position="158"/>
        <end position="178"/>
    </location>
</feature>
<accession>A0ABN3QYU6</accession>
<feature type="transmembrane region" description="Helical" evidence="7">
    <location>
        <begin position="260"/>
        <end position="278"/>
    </location>
</feature>
<gene>
    <name evidence="9" type="ORF">GCM10010307_37220</name>
</gene>
<evidence type="ECO:0000256" key="3">
    <source>
        <dbReference type="ARBA" id="ARBA00022475"/>
    </source>
</evidence>
<comment type="subcellular location">
    <subcellularLocation>
        <location evidence="1 7">Cell membrane</location>
        <topology evidence="1 7">Multi-pass membrane protein</topology>
    </subcellularLocation>
</comment>
<keyword evidence="2 7" id="KW-0813">Transport</keyword>
<keyword evidence="10" id="KW-1185">Reference proteome</keyword>
<evidence type="ECO:0000256" key="6">
    <source>
        <dbReference type="ARBA" id="ARBA00023136"/>
    </source>
</evidence>
<evidence type="ECO:0000256" key="5">
    <source>
        <dbReference type="ARBA" id="ARBA00022989"/>
    </source>
</evidence>
<dbReference type="PANTHER" id="PTHR43744">
    <property type="entry name" value="ABC TRANSPORTER PERMEASE PROTEIN MG189-RELATED-RELATED"/>
    <property type="match status" value="1"/>
</dbReference>
<protein>
    <submittedName>
        <fullName evidence="9">Carbohydrate ABC transporter permease</fullName>
    </submittedName>
</protein>
<evidence type="ECO:0000313" key="10">
    <source>
        <dbReference type="Proteomes" id="UP001500151"/>
    </source>
</evidence>
<sequence>MSAVAKTSAPKTNVPKSVVRRRRLRAIPVYVILWLVGVFMVTPLLYALVSGFKSTGQLSSNTFGLPDPWVTSNYTSLLGSGAFWRSIGSSTLIALATALLTVGAAALAAYALARFAFRGRELLFTLFTMGLMFPFAVAILPLFILLRSFGLLDNPWGVILPQAAFGLPMTIVILRGFFREIPGELEEAATIDGCSSFGFFWRILLPLARPALGTVSVLAIVGSWNNFLLPLLVFSEPTWWTIPVGIQQFQGQYASDVARIFAYLVLAMAPALAFYAVAERQLIGGITLGATKG</sequence>
<dbReference type="Gene3D" id="1.10.3720.10">
    <property type="entry name" value="MetI-like"/>
    <property type="match status" value="1"/>
</dbReference>
<keyword evidence="5 7" id="KW-1133">Transmembrane helix</keyword>
<evidence type="ECO:0000256" key="2">
    <source>
        <dbReference type="ARBA" id="ARBA00022448"/>
    </source>
</evidence>
<organism evidence="9 10">
    <name type="scientific">Streptomyces vastus</name>
    <dbReference type="NCBI Taxonomy" id="285451"/>
    <lineage>
        <taxon>Bacteria</taxon>
        <taxon>Bacillati</taxon>
        <taxon>Actinomycetota</taxon>
        <taxon>Actinomycetes</taxon>
        <taxon>Kitasatosporales</taxon>
        <taxon>Streptomycetaceae</taxon>
        <taxon>Streptomyces</taxon>
    </lineage>
</organism>
<evidence type="ECO:0000256" key="4">
    <source>
        <dbReference type="ARBA" id="ARBA00022692"/>
    </source>
</evidence>
<dbReference type="InterPro" id="IPR035906">
    <property type="entry name" value="MetI-like_sf"/>
</dbReference>
<evidence type="ECO:0000313" key="9">
    <source>
        <dbReference type="EMBL" id="GAA2638641.1"/>
    </source>
</evidence>
<keyword evidence="4 7" id="KW-0812">Transmembrane</keyword>
<evidence type="ECO:0000259" key="8">
    <source>
        <dbReference type="PROSITE" id="PS50928"/>
    </source>
</evidence>
<name>A0ABN3QYU6_9ACTN</name>
<dbReference type="PANTHER" id="PTHR43744:SF12">
    <property type="entry name" value="ABC TRANSPORTER PERMEASE PROTEIN MG189-RELATED"/>
    <property type="match status" value="1"/>
</dbReference>
<comment type="similarity">
    <text evidence="7">Belongs to the binding-protein-dependent transport system permease family.</text>
</comment>
<dbReference type="InterPro" id="IPR000515">
    <property type="entry name" value="MetI-like"/>
</dbReference>
<dbReference type="PROSITE" id="PS50928">
    <property type="entry name" value="ABC_TM1"/>
    <property type="match status" value="1"/>
</dbReference>
<feature type="transmembrane region" description="Helical" evidence="7">
    <location>
        <begin position="122"/>
        <end position="146"/>
    </location>
</feature>